<protein>
    <recommendedName>
        <fullName evidence="4">RRM domain-containing protein</fullName>
    </recommendedName>
</protein>
<evidence type="ECO:0000313" key="2">
    <source>
        <dbReference type="EMBL" id="RYQ78856.1"/>
    </source>
</evidence>
<dbReference type="PANTHER" id="PTHR33527">
    <property type="entry name" value="OS07G0274300 PROTEIN"/>
    <property type="match status" value="1"/>
</dbReference>
<keyword evidence="3" id="KW-1185">Reference proteome</keyword>
<feature type="compositionally biased region" description="Gly residues" evidence="1">
    <location>
        <begin position="164"/>
        <end position="175"/>
    </location>
</feature>
<comment type="caution">
    <text evidence="2">The sequence shown here is derived from an EMBL/GenBank/DDBJ whole genome shotgun (WGS) entry which is preliminary data.</text>
</comment>
<sequence>MDPLGNRNHNHKPYCSSFTVSEEEFKVFHRIDREVYTTLTMDLKRDPSECMQVMGMWLWLERIGFRNVVYKILSFPTPLINDLAEETLTCLNAMLPSSLEGAIDSIPLLQSVLDKDISLQFLHQHRADAVQGVAKMVEEVCIRAFSDIKMMVMQQQHREENRNNGGGGGGGGGGGEVVPAEARTMFVTFSKGYRVEERELRDFLTMAYGDCIEALYMQEVQHPNHQSLFARIVFRRASTIDVILRGATKVKFSINGRDVWARKFVPKNSTSSLNIRI</sequence>
<evidence type="ECO:0000313" key="3">
    <source>
        <dbReference type="Proteomes" id="UP000289738"/>
    </source>
</evidence>
<evidence type="ECO:0000256" key="1">
    <source>
        <dbReference type="SAM" id="MobiDB-lite"/>
    </source>
</evidence>
<evidence type="ECO:0008006" key="4">
    <source>
        <dbReference type="Google" id="ProtNLM"/>
    </source>
</evidence>
<reference evidence="2 3" key="1">
    <citation type="submission" date="2019-01" db="EMBL/GenBank/DDBJ databases">
        <title>Sequencing of cultivated peanut Arachis hypogaea provides insights into genome evolution and oil improvement.</title>
        <authorList>
            <person name="Chen X."/>
        </authorList>
    </citation>
    <scope>NUCLEOTIDE SEQUENCE [LARGE SCALE GENOMIC DNA]</scope>
    <source>
        <strain evidence="3">cv. Fuhuasheng</strain>
        <tissue evidence="2">Leaves</tissue>
    </source>
</reference>
<dbReference type="OrthoDB" id="1882251at2759"/>
<dbReference type="EMBL" id="SDMP01000029">
    <property type="protein sequence ID" value="RYQ78856.1"/>
    <property type="molecule type" value="Genomic_DNA"/>
</dbReference>
<dbReference type="Proteomes" id="UP000289738">
    <property type="component" value="Unassembled WGS sequence"/>
</dbReference>
<feature type="region of interest" description="Disordered" evidence="1">
    <location>
        <begin position="156"/>
        <end position="175"/>
    </location>
</feature>
<name>A0A444WMY7_ARAHY</name>
<dbReference type="PANTHER" id="PTHR33527:SF14">
    <property type="entry name" value="OS07G0274300 PROTEIN"/>
    <property type="match status" value="1"/>
</dbReference>
<dbReference type="STRING" id="3818.A0A444WMY7"/>
<proteinExistence type="predicted"/>
<accession>A0A444WMY7</accession>
<gene>
    <name evidence="2" type="ORF">Ahy_Scaffold9g108603</name>
</gene>
<organism evidence="2 3">
    <name type="scientific">Arachis hypogaea</name>
    <name type="common">Peanut</name>
    <dbReference type="NCBI Taxonomy" id="3818"/>
    <lineage>
        <taxon>Eukaryota</taxon>
        <taxon>Viridiplantae</taxon>
        <taxon>Streptophyta</taxon>
        <taxon>Embryophyta</taxon>
        <taxon>Tracheophyta</taxon>
        <taxon>Spermatophyta</taxon>
        <taxon>Magnoliopsida</taxon>
        <taxon>eudicotyledons</taxon>
        <taxon>Gunneridae</taxon>
        <taxon>Pentapetalae</taxon>
        <taxon>rosids</taxon>
        <taxon>fabids</taxon>
        <taxon>Fabales</taxon>
        <taxon>Fabaceae</taxon>
        <taxon>Papilionoideae</taxon>
        <taxon>50 kb inversion clade</taxon>
        <taxon>dalbergioids sensu lato</taxon>
        <taxon>Dalbergieae</taxon>
        <taxon>Pterocarpus clade</taxon>
        <taxon>Arachis</taxon>
    </lineage>
</organism>
<dbReference type="AlphaFoldDB" id="A0A444WMY7"/>